<sequence>MKIELKNIKHFYALTDETNAFSAKLYVNDILTAECSDTGKGGCIDIHVVKGREKLLKEAEEYTKSLPAVKTEYDFDLDMDLELFIGQLVNVDIVEREFKKSVKKLEANNIVFGKSKTEMQYTWFTTKGNKKVSITVMLSTPSSRNMLGNRIKKLKEEGNQIFNTNIPADILNIPSSDKKSEKE</sequence>
<organism evidence="1 2">
    <name type="scientific">Dysgonomonas termitidis</name>
    <dbReference type="NCBI Taxonomy" id="1516126"/>
    <lineage>
        <taxon>Bacteria</taxon>
        <taxon>Pseudomonadati</taxon>
        <taxon>Bacteroidota</taxon>
        <taxon>Bacteroidia</taxon>
        <taxon>Bacteroidales</taxon>
        <taxon>Dysgonomonadaceae</taxon>
        <taxon>Dysgonomonas</taxon>
    </lineage>
</organism>
<accession>A0ABV9L095</accession>
<keyword evidence="2" id="KW-1185">Reference proteome</keyword>
<dbReference type="RefSeq" id="WP_379999194.1">
    <property type="nucleotide sequence ID" value="NZ_JBHSGN010000115.1"/>
</dbReference>
<dbReference type="EMBL" id="JBHSGN010000115">
    <property type="protein sequence ID" value="MFC4675712.1"/>
    <property type="molecule type" value="Genomic_DNA"/>
</dbReference>
<evidence type="ECO:0000313" key="2">
    <source>
        <dbReference type="Proteomes" id="UP001596023"/>
    </source>
</evidence>
<name>A0ABV9L095_9BACT</name>
<proteinExistence type="predicted"/>
<dbReference type="Proteomes" id="UP001596023">
    <property type="component" value="Unassembled WGS sequence"/>
</dbReference>
<protein>
    <submittedName>
        <fullName evidence="1">Uncharacterized protein</fullName>
    </submittedName>
</protein>
<comment type="caution">
    <text evidence="1">The sequence shown here is derived from an EMBL/GenBank/DDBJ whole genome shotgun (WGS) entry which is preliminary data.</text>
</comment>
<evidence type="ECO:0000313" key="1">
    <source>
        <dbReference type="EMBL" id="MFC4675712.1"/>
    </source>
</evidence>
<gene>
    <name evidence="1" type="ORF">ACFO6W_18650</name>
</gene>
<reference evidence="2" key="1">
    <citation type="journal article" date="2019" name="Int. J. Syst. Evol. Microbiol.">
        <title>The Global Catalogue of Microorganisms (GCM) 10K type strain sequencing project: providing services to taxonomists for standard genome sequencing and annotation.</title>
        <authorList>
            <consortium name="The Broad Institute Genomics Platform"/>
            <consortium name="The Broad Institute Genome Sequencing Center for Infectious Disease"/>
            <person name="Wu L."/>
            <person name="Ma J."/>
        </authorList>
    </citation>
    <scope>NUCLEOTIDE SEQUENCE [LARGE SCALE GENOMIC DNA]</scope>
    <source>
        <strain evidence="2">CCUG 66188</strain>
    </source>
</reference>